<keyword evidence="2" id="KW-0812">Transmembrane</keyword>
<feature type="region of interest" description="Disordered" evidence="1">
    <location>
        <begin position="83"/>
        <end position="132"/>
    </location>
</feature>
<accession>A0A1I5SV98</accession>
<proteinExistence type="predicted"/>
<organism evidence="3 4">
    <name type="scientific">Halolamina pelagica</name>
    <dbReference type="NCBI Taxonomy" id="699431"/>
    <lineage>
        <taxon>Archaea</taxon>
        <taxon>Methanobacteriati</taxon>
        <taxon>Methanobacteriota</taxon>
        <taxon>Stenosarchaea group</taxon>
        <taxon>Halobacteria</taxon>
        <taxon>Halobacteriales</taxon>
        <taxon>Haloferacaceae</taxon>
    </lineage>
</organism>
<keyword evidence="2" id="KW-1133">Transmembrane helix</keyword>
<feature type="compositionally biased region" description="Acidic residues" evidence="1">
    <location>
        <begin position="118"/>
        <end position="132"/>
    </location>
</feature>
<evidence type="ECO:0000256" key="1">
    <source>
        <dbReference type="SAM" id="MobiDB-lite"/>
    </source>
</evidence>
<name>A0A1I5SV98_9EURY</name>
<reference evidence="4" key="1">
    <citation type="submission" date="2016-10" db="EMBL/GenBank/DDBJ databases">
        <authorList>
            <person name="Varghese N."/>
            <person name="Submissions S."/>
        </authorList>
    </citation>
    <scope>NUCLEOTIDE SEQUENCE [LARGE SCALE GENOMIC DNA]</scope>
    <source>
        <strain evidence="4">CGMCC 1.10329</strain>
    </source>
</reference>
<dbReference type="AlphaFoldDB" id="A0A1I5SV98"/>
<feature type="transmembrane region" description="Helical" evidence="2">
    <location>
        <begin position="43"/>
        <end position="65"/>
    </location>
</feature>
<protein>
    <submittedName>
        <fullName evidence="3">Uncharacterized protein</fullName>
    </submittedName>
</protein>
<keyword evidence="2" id="KW-0472">Membrane</keyword>
<dbReference type="EMBL" id="FOXI01000007">
    <property type="protein sequence ID" value="SFP74690.1"/>
    <property type="molecule type" value="Genomic_DNA"/>
</dbReference>
<sequence>MSRADSSTGFLSENRELLVAVAAGAVIFLILLGLLGFGGAVGFVGFAAYTVLWLAVAAFVLWLFYRLVVAVERIAHAQQRIAAAQNPPGGSAATDTVDVTDGSDSETGANEGTGSDNGDSDASDDHADGDDA</sequence>
<dbReference type="InterPro" id="IPR058379">
    <property type="entry name" value="DUF8066"/>
</dbReference>
<dbReference type="RefSeq" id="WP_074878441.1">
    <property type="nucleotide sequence ID" value="NZ_FOXI01000007.1"/>
</dbReference>
<evidence type="ECO:0000256" key="2">
    <source>
        <dbReference type="SAM" id="Phobius"/>
    </source>
</evidence>
<feature type="compositionally biased region" description="Low complexity" evidence="1">
    <location>
        <begin position="83"/>
        <end position="102"/>
    </location>
</feature>
<keyword evidence="4" id="KW-1185">Reference proteome</keyword>
<evidence type="ECO:0000313" key="4">
    <source>
        <dbReference type="Proteomes" id="UP000183769"/>
    </source>
</evidence>
<dbReference type="Proteomes" id="UP000183769">
    <property type="component" value="Unassembled WGS sequence"/>
</dbReference>
<feature type="transmembrane region" description="Helical" evidence="2">
    <location>
        <begin position="17"/>
        <end position="37"/>
    </location>
</feature>
<dbReference type="Pfam" id="PF26262">
    <property type="entry name" value="DUF8066"/>
    <property type="match status" value="1"/>
</dbReference>
<gene>
    <name evidence="3" type="ORF">SAMN05216277_10729</name>
</gene>
<evidence type="ECO:0000313" key="3">
    <source>
        <dbReference type="EMBL" id="SFP74690.1"/>
    </source>
</evidence>